<keyword evidence="2" id="KW-1185">Reference proteome</keyword>
<dbReference type="AlphaFoldDB" id="A0AAD7IAS6"/>
<protein>
    <submittedName>
        <fullName evidence="1">Uncharacterized protein</fullName>
    </submittedName>
</protein>
<reference evidence="1" key="1">
    <citation type="submission" date="2023-03" db="EMBL/GenBank/DDBJ databases">
        <title>Massive genome expansion in bonnet fungi (Mycena s.s.) driven by repeated elements and novel gene families across ecological guilds.</title>
        <authorList>
            <consortium name="Lawrence Berkeley National Laboratory"/>
            <person name="Harder C.B."/>
            <person name="Miyauchi S."/>
            <person name="Viragh M."/>
            <person name="Kuo A."/>
            <person name="Thoen E."/>
            <person name="Andreopoulos B."/>
            <person name="Lu D."/>
            <person name="Skrede I."/>
            <person name="Drula E."/>
            <person name="Henrissat B."/>
            <person name="Morin E."/>
            <person name="Kohler A."/>
            <person name="Barry K."/>
            <person name="LaButti K."/>
            <person name="Morin E."/>
            <person name="Salamov A."/>
            <person name="Lipzen A."/>
            <person name="Mereny Z."/>
            <person name="Hegedus B."/>
            <person name="Baldrian P."/>
            <person name="Stursova M."/>
            <person name="Weitz H."/>
            <person name="Taylor A."/>
            <person name="Grigoriev I.V."/>
            <person name="Nagy L.G."/>
            <person name="Martin F."/>
            <person name="Kauserud H."/>
        </authorList>
    </citation>
    <scope>NUCLEOTIDE SEQUENCE</scope>
    <source>
        <strain evidence="1">CBHHK182m</strain>
    </source>
</reference>
<sequence>MRPFLPPKRIKQEVFEKCWFRCCLDIRPFKLQEQSLKLSHFMLNLCQVIWRTRFRSRERAVTISRCPNRKFTHSTMQECEGAALFGVNDCKEFRMGVSLYTVVDRNLVRHGPRFAISMGASSQIGCPSISDPKRPITRIMLPTRAQNPLTLATIAAGRTRLTYSEDLRTTQSPKATASESLPCAKDLKASRKRWSCTQSTFIEDNEESPLVRHAFNTTCKALREYEGDSATETEGSRASTLTLRQIHTTTSPY</sequence>
<gene>
    <name evidence="1" type="ORF">B0H16DRAFT_1694979</name>
</gene>
<dbReference type="Proteomes" id="UP001215598">
    <property type="component" value="Unassembled WGS sequence"/>
</dbReference>
<dbReference type="EMBL" id="JARKIB010000115">
    <property type="protein sequence ID" value="KAJ7737667.1"/>
    <property type="molecule type" value="Genomic_DNA"/>
</dbReference>
<accession>A0AAD7IAS6</accession>
<proteinExistence type="predicted"/>
<name>A0AAD7IAS6_9AGAR</name>
<evidence type="ECO:0000313" key="1">
    <source>
        <dbReference type="EMBL" id="KAJ7737667.1"/>
    </source>
</evidence>
<comment type="caution">
    <text evidence="1">The sequence shown here is derived from an EMBL/GenBank/DDBJ whole genome shotgun (WGS) entry which is preliminary data.</text>
</comment>
<organism evidence="1 2">
    <name type="scientific">Mycena metata</name>
    <dbReference type="NCBI Taxonomy" id="1033252"/>
    <lineage>
        <taxon>Eukaryota</taxon>
        <taxon>Fungi</taxon>
        <taxon>Dikarya</taxon>
        <taxon>Basidiomycota</taxon>
        <taxon>Agaricomycotina</taxon>
        <taxon>Agaricomycetes</taxon>
        <taxon>Agaricomycetidae</taxon>
        <taxon>Agaricales</taxon>
        <taxon>Marasmiineae</taxon>
        <taxon>Mycenaceae</taxon>
        <taxon>Mycena</taxon>
    </lineage>
</organism>
<evidence type="ECO:0000313" key="2">
    <source>
        <dbReference type="Proteomes" id="UP001215598"/>
    </source>
</evidence>